<gene>
    <name evidence="2" type="ORF">ACFQGB_13800</name>
</gene>
<dbReference type="Proteomes" id="UP001596395">
    <property type="component" value="Unassembled WGS sequence"/>
</dbReference>
<sequence length="66" mass="7679">MVAKLVVALLALAVVVSVVTLAAFWYFDKASEREHERELRELEQTDEILDAMDDSIDRELERERDE</sequence>
<name>A0ABD5VEZ7_9EURY</name>
<keyword evidence="1" id="KW-0472">Membrane</keyword>
<keyword evidence="1" id="KW-1133">Transmembrane helix</keyword>
<accession>A0ABD5VEZ7</accession>
<keyword evidence="3" id="KW-1185">Reference proteome</keyword>
<dbReference type="RefSeq" id="WP_336350888.1">
    <property type="nucleotide sequence ID" value="NZ_JAZAQL010000002.1"/>
</dbReference>
<dbReference type="AlphaFoldDB" id="A0ABD5VEZ7"/>
<feature type="transmembrane region" description="Helical" evidence="1">
    <location>
        <begin position="6"/>
        <end position="27"/>
    </location>
</feature>
<dbReference type="EMBL" id="JBHSXN010000002">
    <property type="protein sequence ID" value="MFC6953940.1"/>
    <property type="molecule type" value="Genomic_DNA"/>
</dbReference>
<keyword evidence="1" id="KW-0812">Transmembrane</keyword>
<organism evidence="2 3">
    <name type="scientific">Halorubellus litoreus</name>
    <dbReference type="NCBI Taxonomy" id="755308"/>
    <lineage>
        <taxon>Archaea</taxon>
        <taxon>Methanobacteriati</taxon>
        <taxon>Methanobacteriota</taxon>
        <taxon>Stenosarchaea group</taxon>
        <taxon>Halobacteria</taxon>
        <taxon>Halobacteriales</taxon>
        <taxon>Halorubellaceae</taxon>
        <taxon>Halorubellus</taxon>
    </lineage>
</organism>
<evidence type="ECO:0000256" key="1">
    <source>
        <dbReference type="SAM" id="Phobius"/>
    </source>
</evidence>
<evidence type="ECO:0000313" key="3">
    <source>
        <dbReference type="Proteomes" id="UP001596395"/>
    </source>
</evidence>
<reference evidence="2 3" key="1">
    <citation type="journal article" date="2019" name="Int. J. Syst. Evol. Microbiol.">
        <title>The Global Catalogue of Microorganisms (GCM) 10K type strain sequencing project: providing services to taxonomists for standard genome sequencing and annotation.</title>
        <authorList>
            <consortium name="The Broad Institute Genomics Platform"/>
            <consortium name="The Broad Institute Genome Sequencing Center for Infectious Disease"/>
            <person name="Wu L."/>
            <person name="Ma J."/>
        </authorList>
    </citation>
    <scope>NUCLEOTIDE SEQUENCE [LARGE SCALE GENOMIC DNA]</scope>
    <source>
        <strain evidence="2 3">GX26</strain>
    </source>
</reference>
<protein>
    <submittedName>
        <fullName evidence="2">Uncharacterized protein</fullName>
    </submittedName>
</protein>
<comment type="caution">
    <text evidence="2">The sequence shown here is derived from an EMBL/GenBank/DDBJ whole genome shotgun (WGS) entry which is preliminary data.</text>
</comment>
<evidence type="ECO:0000313" key="2">
    <source>
        <dbReference type="EMBL" id="MFC6953940.1"/>
    </source>
</evidence>
<proteinExistence type="predicted"/>